<organism evidence="1 2">
    <name type="scientific">Senna tora</name>
    <dbReference type="NCBI Taxonomy" id="362788"/>
    <lineage>
        <taxon>Eukaryota</taxon>
        <taxon>Viridiplantae</taxon>
        <taxon>Streptophyta</taxon>
        <taxon>Embryophyta</taxon>
        <taxon>Tracheophyta</taxon>
        <taxon>Spermatophyta</taxon>
        <taxon>Magnoliopsida</taxon>
        <taxon>eudicotyledons</taxon>
        <taxon>Gunneridae</taxon>
        <taxon>Pentapetalae</taxon>
        <taxon>rosids</taxon>
        <taxon>fabids</taxon>
        <taxon>Fabales</taxon>
        <taxon>Fabaceae</taxon>
        <taxon>Caesalpinioideae</taxon>
        <taxon>Cassia clade</taxon>
        <taxon>Senna</taxon>
    </lineage>
</organism>
<evidence type="ECO:0000313" key="1">
    <source>
        <dbReference type="EMBL" id="KAF7818950.1"/>
    </source>
</evidence>
<dbReference type="EMBL" id="JAAIUW010000008">
    <property type="protein sequence ID" value="KAF7818950.1"/>
    <property type="molecule type" value="Genomic_DNA"/>
</dbReference>
<protein>
    <submittedName>
        <fullName evidence="1">Uncharacterized protein</fullName>
    </submittedName>
</protein>
<dbReference type="Proteomes" id="UP000634136">
    <property type="component" value="Unassembled WGS sequence"/>
</dbReference>
<proteinExistence type="predicted"/>
<accession>A0A834TDC6</accession>
<gene>
    <name evidence="1" type="ORF">G2W53_024405</name>
</gene>
<dbReference type="AlphaFoldDB" id="A0A834TDC6"/>
<name>A0A834TDC6_9FABA</name>
<keyword evidence="2" id="KW-1185">Reference proteome</keyword>
<evidence type="ECO:0000313" key="2">
    <source>
        <dbReference type="Proteomes" id="UP000634136"/>
    </source>
</evidence>
<reference evidence="1" key="1">
    <citation type="submission" date="2020-09" db="EMBL/GenBank/DDBJ databases">
        <title>Genome-Enabled Discovery of Anthraquinone Biosynthesis in Senna tora.</title>
        <authorList>
            <person name="Kang S.-H."/>
            <person name="Pandey R.P."/>
            <person name="Lee C.-M."/>
            <person name="Sim J.-S."/>
            <person name="Jeong J.-T."/>
            <person name="Choi B.-S."/>
            <person name="Jung M."/>
            <person name="Ginzburg D."/>
            <person name="Zhao K."/>
            <person name="Won S.Y."/>
            <person name="Oh T.-J."/>
            <person name="Yu Y."/>
            <person name="Kim N.-H."/>
            <person name="Lee O.R."/>
            <person name="Lee T.-H."/>
            <person name="Bashyal P."/>
            <person name="Kim T.-S."/>
            <person name="Lee W.-H."/>
            <person name="Kawkins C."/>
            <person name="Kim C.-K."/>
            <person name="Kim J.S."/>
            <person name="Ahn B.O."/>
            <person name="Rhee S.Y."/>
            <person name="Sohng J.K."/>
        </authorList>
    </citation>
    <scope>NUCLEOTIDE SEQUENCE</scope>
    <source>
        <tissue evidence="1">Leaf</tissue>
    </source>
</reference>
<comment type="caution">
    <text evidence="1">The sequence shown here is derived from an EMBL/GenBank/DDBJ whole genome shotgun (WGS) entry which is preliminary data.</text>
</comment>
<sequence>MGGRNESPREKVSKVWRASYFQHERDRDGVRPSDIPNTRSGFQNTEFALHFTPISFASPFCFKPQRG</sequence>